<dbReference type="Pfam" id="PF08223">
    <property type="entry name" value="PaaX_C"/>
    <property type="match status" value="1"/>
</dbReference>
<dbReference type="Pfam" id="PF20803">
    <property type="entry name" value="PaaX_M"/>
    <property type="match status" value="1"/>
</dbReference>
<evidence type="ECO:0000259" key="3">
    <source>
        <dbReference type="Pfam" id="PF08223"/>
    </source>
</evidence>
<dbReference type="Proteomes" id="UP000524237">
    <property type="component" value="Unassembled WGS sequence"/>
</dbReference>
<evidence type="ECO:0000313" key="6">
    <source>
        <dbReference type="Proteomes" id="UP000524237"/>
    </source>
</evidence>
<reference evidence="5 6" key="1">
    <citation type="submission" date="2020-07" db="EMBL/GenBank/DDBJ databases">
        <title>Sequencing the genomes of 1000 actinobacteria strains.</title>
        <authorList>
            <person name="Klenk H.-P."/>
        </authorList>
    </citation>
    <scope>NUCLEOTIDE SEQUENCE [LARGE SCALE GENOMIC DNA]</scope>
    <source>
        <strain evidence="5 6">DSM 23737</strain>
    </source>
</reference>
<organism evidence="5 6">
    <name type="scientific">Alpinimonas psychrophila</name>
    <dbReference type="NCBI Taxonomy" id="748908"/>
    <lineage>
        <taxon>Bacteria</taxon>
        <taxon>Bacillati</taxon>
        <taxon>Actinomycetota</taxon>
        <taxon>Actinomycetes</taxon>
        <taxon>Micrococcales</taxon>
        <taxon>Microbacteriaceae</taxon>
        <taxon>Alpinimonas</taxon>
    </lineage>
</organism>
<accession>A0A7W3PPX0</accession>
<dbReference type="InterPro" id="IPR013225">
    <property type="entry name" value="PaaX_C"/>
</dbReference>
<feature type="domain" description="Transcriptional repressor PaaX-like N-terminal" evidence="2">
    <location>
        <begin position="25"/>
        <end position="86"/>
    </location>
</feature>
<comment type="caution">
    <text evidence="5">The sequence shown here is derived from an EMBL/GenBank/DDBJ whole genome shotgun (WGS) entry which is preliminary data.</text>
</comment>
<evidence type="ECO:0000256" key="1">
    <source>
        <dbReference type="SAM" id="MobiDB-lite"/>
    </source>
</evidence>
<dbReference type="InterPro" id="IPR012906">
    <property type="entry name" value="PaaX-like_N"/>
</dbReference>
<dbReference type="Gene3D" id="3.30.70.2650">
    <property type="match status" value="1"/>
</dbReference>
<dbReference type="RefSeq" id="WP_182485095.1">
    <property type="nucleotide sequence ID" value="NZ_JACGWU010000006.1"/>
</dbReference>
<protein>
    <submittedName>
        <fullName evidence="5">Phenylacetic acid degradation operon negative regulatory protein</fullName>
    </submittedName>
</protein>
<gene>
    <name evidence="5" type="ORF">FB555_001784</name>
</gene>
<dbReference type="InterPro" id="IPR036388">
    <property type="entry name" value="WH-like_DNA-bd_sf"/>
</dbReference>
<keyword evidence="6" id="KW-1185">Reference proteome</keyword>
<feature type="region of interest" description="Disordered" evidence="1">
    <location>
        <begin position="1"/>
        <end position="21"/>
    </location>
</feature>
<feature type="domain" description="Transcriptional repressor PaaX-like C-terminal" evidence="3">
    <location>
        <begin position="194"/>
        <end position="287"/>
    </location>
</feature>
<sequence length="293" mass="33069">MESPLQTATVEELSASETSQTPRHQQLIVTIFGLYARETGASLPVSSLVRLLRELGVEAAGVRSSVSRLKRRGVLESKKVDGVASYGIVPGRVDMFTEGDTRIFSPRHSSAEDKWLLAVFSIPETIRAKRHILRSELTRMGFGSVTSGVWIAPERTWVRAKQQLDRLGLEPYIDYFRAEHLSPLELSRKVGTWWDLVALDTMYADFIAKYESLKVKWDSRPGNLSGETLRDAFVGYVPMITEWRRLPYKDPGLSAELLPADWKGMLAEGLFSDLHHHLRIPAHDYVMGVMSQK</sequence>
<dbReference type="PANTHER" id="PTHR30319:SF1">
    <property type="entry name" value="TRANSCRIPTIONAL REPRESSOR PAAX"/>
    <property type="match status" value="1"/>
</dbReference>
<dbReference type="PIRSF" id="PIRSF020623">
    <property type="entry name" value="PaaX"/>
    <property type="match status" value="1"/>
</dbReference>
<evidence type="ECO:0000313" key="5">
    <source>
        <dbReference type="EMBL" id="MBA8829668.1"/>
    </source>
</evidence>
<proteinExistence type="predicted"/>
<name>A0A7W3PPX0_9MICO</name>
<evidence type="ECO:0000259" key="4">
    <source>
        <dbReference type="Pfam" id="PF20803"/>
    </source>
</evidence>
<dbReference type="PANTHER" id="PTHR30319">
    <property type="entry name" value="PHENYLACETIC ACID REGULATOR-RELATED TRANSCRIPTIONAL REPRESSOR"/>
    <property type="match status" value="1"/>
</dbReference>
<dbReference type="InterPro" id="IPR048846">
    <property type="entry name" value="PaaX-like_central"/>
</dbReference>
<dbReference type="GO" id="GO:0006351">
    <property type="term" value="P:DNA-templated transcription"/>
    <property type="evidence" value="ECO:0007669"/>
    <property type="project" value="InterPro"/>
</dbReference>
<evidence type="ECO:0000259" key="2">
    <source>
        <dbReference type="Pfam" id="PF07848"/>
    </source>
</evidence>
<feature type="domain" description="Transcriptional repressor PaaX-like central Cas2-like" evidence="4">
    <location>
        <begin position="110"/>
        <end position="184"/>
    </location>
</feature>
<dbReference type="InterPro" id="IPR011965">
    <property type="entry name" value="PaaX_trns_reg"/>
</dbReference>
<dbReference type="AlphaFoldDB" id="A0A7W3PPX0"/>
<dbReference type="Pfam" id="PF07848">
    <property type="entry name" value="PaaX"/>
    <property type="match status" value="1"/>
</dbReference>
<dbReference type="EMBL" id="JACGWU010000006">
    <property type="protein sequence ID" value="MBA8829668.1"/>
    <property type="molecule type" value="Genomic_DNA"/>
</dbReference>
<dbReference type="Gene3D" id="1.10.10.10">
    <property type="entry name" value="Winged helix-like DNA-binding domain superfamily/Winged helix DNA-binding domain"/>
    <property type="match status" value="1"/>
</dbReference>